<comment type="subcellular location">
    <subcellularLocation>
        <location evidence="2">Membrane</location>
    </subcellularLocation>
</comment>
<keyword evidence="5" id="KW-0479">Metal-binding</keyword>
<dbReference type="GO" id="GO:0004497">
    <property type="term" value="F:monooxygenase activity"/>
    <property type="evidence" value="ECO:0007669"/>
    <property type="project" value="UniProtKB-KW"/>
</dbReference>
<dbReference type="PANTHER" id="PTHR47943:SF8">
    <property type="entry name" value="CYTOCHROME P450"/>
    <property type="match status" value="1"/>
</dbReference>
<evidence type="ECO:0000256" key="8">
    <source>
        <dbReference type="ARBA" id="ARBA00023033"/>
    </source>
</evidence>
<comment type="caution">
    <text evidence="10">The sequence shown here is derived from an EMBL/GenBank/DDBJ whole genome shotgun (WGS) entry which is preliminary data.</text>
</comment>
<evidence type="ECO:0000256" key="6">
    <source>
        <dbReference type="ARBA" id="ARBA00023002"/>
    </source>
</evidence>
<dbReference type="GO" id="GO:0005506">
    <property type="term" value="F:iron ion binding"/>
    <property type="evidence" value="ECO:0007669"/>
    <property type="project" value="InterPro"/>
</dbReference>
<keyword evidence="8" id="KW-0503">Monooxygenase</keyword>
<sequence>MERSLIFRSSGFITAPYGDYWKFMKELMVTKFLGPQALERLRGVRADEVARFHSNMLDKAMNKKSVNIREEVMKLINNSICKILMGRSCSEDVERVRGLVTETDALSKKRLLASLLRRPLEKLRIPLFKKEIMGVSCRYDELLERILLEHEEKLKEQGMDLMDVLLEAYGDENAEYKITRNHIKSLFFNQVDSPLVVLTK</sequence>
<dbReference type="EMBL" id="CABITT030000003">
    <property type="protein sequence ID" value="VVA96944.1"/>
    <property type="molecule type" value="Genomic_DNA"/>
</dbReference>
<dbReference type="SUPFAM" id="SSF48264">
    <property type="entry name" value="Cytochrome P450"/>
    <property type="match status" value="1"/>
</dbReference>
<evidence type="ECO:0008006" key="12">
    <source>
        <dbReference type="Google" id="ProtNLM"/>
    </source>
</evidence>
<dbReference type="InterPro" id="IPR001128">
    <property type="entry name" value="Cyt_P450"/>
</dbReference>
<protein>
    <recommendedName>
        <fullName evidence="12">Cytochrome P450</fullName>
    </recommendedName>
</protein>
<dbReference type="OrthoDB" id="1470350at2759"/>
<evidence type="ECO:0000313" key="10">
    <source>
        <dbReference type="EMBL" id="VVA96944.1"/>
    </source>
</evidence>
<dbReference type="GO" id="GO:0020037">
    <property type="term" value="F:heme binding"/>
    <property type="evidence" value="ECO:0007669"/>
    <property type="project" value="InterPro"/>
</dbReference>
<organism evidence="10 11">
    <name type="scientific">Arabis nemorensis</name>
    <dbReference type="NCBI Taxonomy" id="586526"/>
    <lineage>
        <taxon>Eukaryota</taxon>
        <taxon>Viridiplantae</taxon>
        <taxon>Streptophyta</taxon>
        <taxon>Embryophyta</taxon>
        <taxon>Tracheophyta</taxon>
        <taxon>Spermatophyta</taxon>
        <taxon>Magnoliopsida</taxon>
        <taxon>eudicotyledons</taxon>
        <taxon>Gunneridae</taxon>
        <taxon>Pentapetalae</taxon>
        <taxon>rosids</taxon>
        <taxon>malvids</taxon>
        <taxon>Brassicales</taxon>
        <taxon>Brassicaceae</taxon>
        <taxon>Arabideae</taxon>
        <taxon>Arabis</taxon>
    </lineage>
</organism>
<keyword evidence="7" id="KW-0408">Iron</keyword>
<dbReference type="GO" id="GO:0016705">
    <property type="term" value="F:oxidoreductase activity, acting on paired donors, with incorporation or reduction of molecular oxygen"/>
    <property type="evidence" value="ECO:0007669"/>
    <property type="project" value="InterPro"/>
</dbReference>
<evidence type="ECO:0000313" key="11">
    <source>
        <dbReference type="Proteomes" id="UP000489600"/>
    </source>
</evidence>
<evidence type="ECO:0000256" key="9">
    <source>
        <dbReference type="ARBA" id="ARBA00023136"/>
    </source>
</evidence>
<comment type="similarity">
    <text evidence="3">Belongs to the cytochrome P450 family.</text>
</comment>
<keyword evidence="6" id="KW-0560">Oxidoreductase</keyword>
<evidence type="ECO:0000256" key="3">
    <source>
        <dbReference type="ARBA" id="ARBA00010617"/>
    </source>
</evidence>
<dbReference type="GO" id="GO:0016020">
    <property type="term" value="C:membrane"/>
    <property type="evidence" value="ECO:0007669"/>
    <property type="project" value="UniProtKB-SubCell"/>
</dbReference>
<evidence type="ECO:0000256" key="5">
    <source>
        <dbReference type="ARBA" id="ARBA00022723"/>
    </source>
</evidence>
<evidence type="ECO:0000256" key="7">
    <source>
        <dbReference type="ARBA" id="ARBA00023004"/>
    </source>
</evidence>
<reference evidence="10" key="1">
    <citation type="submission" date="2019-07" db="EMBL/GenBank/DDBJ databases">
        <authorList>
            <person name="Dittberner H."/>
        </authorList>
    </citation>
    <scope>NUCLEOTIDE SEQUENCE [LARGE SCALE GENOMIC DNA]</scope>
</reference>
<dbReference type="Proteomes" id="UP000489600">
    <property type="component" value="Unassembled WGS sequence"/>
</dbReference>
<evidence type="ECO:0000256" key="2">
    <source>
        <dbReference type="ARBA" id="ARBA00004370"/>
    </source>
</evidence>
<keyword evidence="9" id="KW-0472">Membrane</keyword>
<keyword evidence="4" id="KW-0349">Heme</keyword>
<dbReference type="InterPro" id="IPR036396">
    <property type="entry name" value="Cyt_P450_sf"/>
</dbReference>
<name>A0A565B754_9BRAS</name>
<proteinExistence type="inferred from homology"/>
<dbReference type="Pfam" id="PF00067">
    <property type="entry name" value="p450"/>
    <property type="match status" value="1"/>
</dbReference>
<dbReference type="PANTHER" id="PTHR47943">
    <property type="entry name" value="CYTOCHROME P450 93A3-LIKE"/>
    <property type="match status" value="1"/>
</dbReference>
<gene>
    <name evidence="10" type="ORF">ANE_LOCUS7389</name>
</gene>
<evidence type="ECO:0000256" key="4">
    <source>
        <dbReference type="ARBA" id="ARBA00022617"/>
    </source>
</evidence>
<dbReference type="AlphaFoldDB" id="A0A565B754"/>
<evidence type="ECO:0000256" key="1">
    <source>
        <dbReference type="ARBA" id="ARBA00001971"/>
    </source>
</evidence>
<accession>A0A565B754</accession>
<comment type="cofactor">
    <cofactor evidence="1">
        <name>heme</name>
        <dbReference type="ChEBI" id="CHEBI:30413"/>
    </cofactor>
</comment>
<keyword evidence="11" id="KW-1185">Reference proteome</keyword>
<dbReference type="Gene3D" id="1.10.630.10">
    <property type="entry name" value="Cytochrome P450"/>
    <property type="match status" value="1"/>
</dbReference>